<reference evidence="10 11" key="1">
    <citation type="submission" date="2020-07" db="EMBL/GenBank/DDBJ databases">
        <title>Sequencing the genomes of 1000 actinobacteria strains.</title>
        <authorList>
            <person name="Klenk H.-P."/>
        </authorList>
    </citation>
    <scope>NUCLEOTIDE SEQUENCE [LARGE SCALE GENOMIC DNA]</scope>
    <source>
        <strain evidence="10 11">DSM 24723</strain>
    </source>
</reference>
<dbReference type="PANTHER" id="PTHR43289">
    <property type="entry name" value="MITOGEN-ACTIVATED PROTEIN KINASE KINASE KINASE 20-RELATED"/>
    <property type="match status" value="1"/>
</dbReference>
<evidence type="ECO:0000256" key="4">
    <source>
        <dbReference type="ARBA" id="ARBA00022741"/>
    </source>
</evidence>
<sequence>MTGQGRAGSTLGQYELRRLVGRGRAGELYEAYDRQRERTVALRLLDPTTDPADQERRLREARLAAQVQNPYLVPIHEVGEIDGQAYLDMRLVDGTDLGMLLRQQGRLAPEVALDVVRQLGDALDAVHRAGLTHGDLRPDAVLVLPTGVVALSGLGAADAGRPPDPAGGGGATLAYTAPERAGTSPVEAASDTYALGCLLYEMLTGRVPFERGSASATMSAHRHEEPIPATTLRPELPPAVNAVVGRAMAKDPTQRYPSAHAMTADLAAVLCTEMPYPGEALAAVATRSAPGSTGIGVAGGGSPDATPGGAGALVGARSAPRRDGPRTALVVALVLAAVLLGAAGVAAVRALSGDEPGQVAAGEGSGAATAQSPGRSVAGSGTRSRGPSNSPTEVSSRRTSTSSTTTTTETTTPSTSATSAPSATSTSAATSTSPTSSGSTPAASAPASTGEADGSAAGVGPTIAAGSGYDWQGWTASGAARCNADDRALVAGRTAGGRTVVVCEVYLRGPVYYKGVTSSGSIELDPVRPVANAWQVSNRGYIYTVSPEQLLITRQGGEVVVLEDPMAEYHAA</sequence>
<dbReference type="InterPro" id="IPR000719">
    <property type="entry name" value="Prot_kinase_dom"/>
</dbReference>
<keyword evidence="8" id="KW-1133">Transmembrane helix</keyword>
<dbReference type="Gene3D" id="1.10.510.10">
    <property type="entry name" value="Transferase(Phosphotransferase) domain 1"/>
    <property type="match status" value="1"/>
</dbReference>
<dbReference type="AlphaFoldDB" id="A0A852X6P4"/>
<evidence type="ECO:0000256" key="2">
    <source>
        <dbReference type="ARBA" id="ARBA00022527"/>
    </source>
</evidence>
<evidence type="ECO:0000313" key="11">
    <source>
        <dbReference type="Proteomes" id="UP000592181"/>
    </source>
</evidence>
<comment type="caution">
    <text evidence="10">The sequence shown here is derived from an EMBL/GenBank/DDBJ whole genome shotgun (WGS) entry which is preliminary data.</text>
</comment>
<dbReference type="RefSeq" id="WP_179463356.1">
    <property type="nucleotide sequence ID" value="NZ_JACBZX010000001.1"/>
</dbReference>
<dbReference type="InterPro" id="IPR011009">
    <property type="entry name" value="Kinase-like_dom_sf"/>
</dbReference>
<dbReference type="Proteomes" id="UP000592181">
    <property type="component" value="Unassembled WGS sequence"/>
</dbReference>
<keyword evidence="8" id="KW-0472">Membrane</keyword>
<dbReference type="CDD" id="cd14014">
    <property type="entry name" value="STKc_PknB_like"/>
    <property type="match status" value="1"/>
</dbReference>
<keyword evidence="6" id="KW-0067">ATP-binding</keyword>
<keyword evidence="5 10" id="KW-0418">Kinase</keyword>
<evidence type="ECO:0000256" key="7">
    <source>
        <dbReference type="SAM" id="MobiDB-lite"/>
    </source>
</evidence>
<name>A0A852X6P4_9MICO</name>
<evidence type="ECO:0000256" key="1">
    <source>
        <dbReference type="ARBA" id="ARBA00012513"/>
    </source>
</evidence>
<dbReference type="GO" id="GO:0005524">
    <property type="term" value="F:ATP binding"/>
    <property type="evidence" value="ECO:0007669"/>
    <property type="project" value="UniProtKB-KW"/>
</dbReference>
<protein>
    <recommendedName>
        <fullName evidence="1">non-specific serine/threonine protein kinase</fullName>
        <ecNumber evidence="1">2.7.11.1</ecNumber>
    </recommendedName>
</protein>
<feature type="domain" description="Protein kinase" evidence="9">
    <location>
        <begin position="14"/>
        <end position="270"/>
    </location>
</feature>
<keyword evidence="8" id="KW-0812">Transmembrane</keyword>
<evidence type="ECO:0000256" key="8">
    <source>
        <dbReference type="SAM" id="Phobius"/>
    </source>
</evidence>
<organism evidence="10 11">
    <name type="scientific">Janibacter alkaliphilus</name>
    <dbReference type="NCBI Taxonomy" id="1069963"/>
    <lineage>
        <taxon>Bacteria</taxon>
        <taxon>Bacillati</taxon>
        <taxon>Actinomycetota</taxon>
        <taxon>Actinomycetes</taxon>
        <taxon>Micrococcales</taxon>
        <taxon>Intrasporangiaceae</taxon>
        <taxon>Janibacter</taxon>
    </lineage>
</organism>
<feature type="region of interest" description="Disordered" evidence="7">
    <location>
        <begin position="355"/>
        <end position="459"/>
    </location>
</feature>
<proteinExistence type="predicted"/>
<evidence type="ECO:0000313" key="10">
    <source>
        <dbReference type="EMBL" id="NYG38108.1"/>
    </source>
</evidence>
<dbReference type="SUPFAM" id="SSF56112">
    <property type="entry name" value="Protein kinase-like (PK-like)"/>
    <property type="match status" value="1"/>
</dbReference>
<dbReference type="PROSITE" id="PS50011">
    <property type="entry name" value="PROTEIN_KINASE_DOM"/>
    <property type="match status" value="1"/>
</dbReference>
<keyword evidence="11" id="KW-1185">Reference proteome</keyword>
<keyword evidence="4" id="KW-0547">Nucleotide-binding</keyword>
<gene>
    <name evidence="10" type="ORF">BJY28_002577</name>
</gene>
<evidence type="ECO:0000256" key="5">
    <source>
        <dbReference type="ARBA" id="ARBA00022777"/>
    </source>
</evidence>
<feature type="compositionally biased region" description="Gly residues" evidence="7">
    <location>
        <begin position="295"/>
        <end position="312"/>
    </location>
</feature>
<keyword evidence="3 10" id="KW-0808">Transferase</keyword>
<evidence type="ECO:0000259" key="9">
    <source>
        <dbReference type="PROSITE" id="PS50011"/>
    </source>
</evidence>
<dbReference type="PANTHER" id="PTHR43289:SF6">
    <property type="entry name" value="SERINE_THREONINE-PROTEIN KINASE NEKL-3"/>
    <property type="match status" value="1"/>
</dbReference>
<keyword evidence="2" id="KW-0723">Serine/threonine-protein kinase</keyword>
<feature type="transmembrane region" description="Helical" evidence="8">
    <location>
        <begin position="327"/>
        <end position="348"/>
    </location>
</feature>
<dbReference type="Pfam" id="PF00069">
    <property type="entry name" value="Pkinase"/>
    <property type="match status" value="1"/>
</dbReference>
<accession>A0A852X6P4</accession>
<feature type="compositionally biased region" description="Low complexity" evidence="7">
    <location>
        <begin position="397"/>
        <end position="452"/>
    </location>
</feature>
<feature type="region of interest" description="Disordered" evidence="7">
    <location>
        <begin position="295"/>
        <end position="322"/>
    </location>
</feature>
<dbReference type="GO" id="GO:0004674">
    <property type="term" value="F:protein serine/threonine kinase activity"/>
    <property type="evidence" value="ECO:0007669"/>
    <property type="project" value="UniProtKB-KW"/>
</dbReference>
<dbReference type="Gene3D" id="3.30.200.20">
    <property type="entry name" value="Phosphorylase Kinase, domain 1"/>
    <property type="match status" value="1"/>
</dbReference>
<evidence type="ECO:0000256" key="3">
    <source>
        <dbReference type="ARBA" id="ARBA00022679"/>
    </source>
</evidence>
<feature type="compositionally biased region" description="Polar residues" evidence="7">
    <location>
        <begin position="368"/>
        <end position="394"/>
    </location>
</feature>
<evidence type="ECO:0000256" key="6">
    <source>
        <dbReference type="ARBA" id="ARBA00022840"/>
    </source>
</evidence>
<dbReference type="EMBL" id="JACBZX010000001">
    <property type="protein sequence ID" value="NYG38108.1"/>
    <property type="molecule type" value="Genomic_DNA"/>
</dbReference>
<dbReference type="EC" id="2.7.11.1" evidence="1"/>